<evidence type="ECO:0000256" key="2">
    <source>
        <dbReference type="SAM" id="Phobius"/>
    </source>
</evidence>
<dbReference type="AlphaFoldDB" id="A0A5B7E1X5"/>
<keyword evidence="4" id="KW-1185">Reference proteome</keyword>
<accession>A0A5B7E1X5</accession>
<keyword evidence="2" id="KW-0472">Membrane</keyword>
<protein>
    <submittedName>
        <fullName evidence="3">Uncharacterized protein</fullName>
    </submittedName>
</protein>
<evidence type="ECO:0000313" key="3">
    <source>
        <dbReference type="EMBL" id="MPC27146.1"/>
    </source>
</evidence>
<proteinExistence type="predicted"/>
<dbReference type="EMBL" id="VSRR010001699">
    <property type="protein sequence ID" value="MPC27146.1"/>
    <property type="molecule type" value="Genomic_DNA"/>
</dbReference>
<keyword evidence="2" id="KW-1133">Transmembrane helix</keyword>
<reference evidence="3 4" key="1">
    <citation type="submission" date="2019-05" db="EMBL/GenBank/DDBJ databases">
        <title>Another draft genome of Portunus trituberculatus and its Hox gene families provides insights of decapod evolution.</title>
        <authorList>
            <person name="Jeong J.-H."/>
            <person name="Song I."/>
            <person name="Kim S."/>
            <person name="Choi T."/>
            <person name="Kim D."/>
            <person name="Ryu S."/>
            <person name="Kim W."/>
        </authorList>
    </citation>
    <scope>NUCLEOTIDE SEQUENCE [LARGE SCALE GENOMIC DNA]</scope>
    <source>
        <tissue evidence="3">Muscle</tissue>
    </source>
</reference>
<dbReference type="Proteomes" id="UP000324222">
    <property type="component" value="Unassembled WGS sequence"/>
</dbReference>
<feature type="compositionally biased region" description="Basic and acidic residues" evidence="1">
    <location>
        <begin position="34"/>
        <end position="43"/>
    </location>
</feature>
<feature type="transmembrane region" description="Helical" evidence="2">
    <location>
        <begin position="77"/>
        <end position="98"/>
    </location>
</feature>
<sequence length="124" mass="13806">MFQRPRAGETEEDLMLQQEQLVAQGKMQPSVKLVRPDKRKTEDGSLPEPASSNAPRSKFAQDRANKKKKESIKDQTVLAESGGWILVFFSLSLSLSLFSRQNLAKGNKNGVTKIPTKLPVPKQV</sequence>
<organism evidence="3 4">
    <name type="scientific">Portunus trituberculatus</name>
    <name type="common">Swimming crab</name>
    <name type="synonym">Neptunus trituberculatus</name>
    <dbReference type="NCBI Taxonomy" id="210409"/>
    <lineage>
        <taxon>Eukaryota</taxon>
        <taxon>Metazoa</taxon>
        <taxon>Ecdysozoa</taxon>
        <taxon>Arthropoda</taxon>
        <taxon>Crustacea</taxon>
        <taxon>Multicrustacea</taxon>
        <taxon>Malacostraca</taxon>
        <taxon>Eumalacostraca</taxon>
        <taxon>Eucarida</taxon>
        <taxon>Decapoda</taxon>
        <taxon>Pleocyemata</taxon>
        <taxon>Brachyura</taxon>
        <taxon>Eubrachyura</taxon>
        <taxon>Portunoidea</taxon>
        <taxon>Portunidae</taxon>
        <taxon>Portuninae</taxon>
        <taxon>Portunus</taxon>
    </lineage>
</organism>
<comment type="caution">
    <text evidence="3">The sequence shown here is derived from an EMBL/GenBank/DDBJ whole genome shotgun (WGS) entry which is preliminary data.</text>
</comment>
<evidence type="ECO:0000313" key="4">
    <source>
        <dbReference type="Proteomes" id="UP000324222"/>
    </source>
</evidence>
<evidence type="ECO:0000256" key="1">
    <source>
        <dbReference type="SAM" id="MobiDB-lite"/>
    </source>
</evidence>
<gene>
    <name evidence="3" type="ORF">E2C01_020309</name>
</gene>
<name>A0A5B7E1X5_PORTR</name>
<feature type="region of interest" description="Disordered" evidence="1">
    <location>
        <begin position="23"/>
        <end position="73"/>
    </location>
</feature>
<keyword evidence="2" id="KW-0812">Transmembrane</keyword>
<dbReference type="OrthoDB" id="348201at2759"/>